<evidence type="ECO:0000313" key="2">
    <source>
        <dbReference type="Proteomes" id="UP000000493"/>
    </source>
</evidence>
<reference evidence="2" key="1">
    <citation type="submission" date="2011-06" db="EMBL/GenBank/DDBJ databases">
        <title>The complete genome of chromosome of Runella slithyformis DSM 19594.</title>
        <authorList>
            <consortium name="US DOE Joint Genome Institute (JGI-PGF)"/>
            <person name="Lucas S."/>
            <person name="Han J."/>
            <person name="Lapidus A."/>
            <person name="Bruce D."/>
            <person name="Goodwin L."/>
            <person name="Pitluck S."/>
            <person name="Peters L."/>
            <person name="Kyrpides N."/>
            <person name="Mavromatis K."/>
            <person name="Ivanova N."/>
            <person name="Ovchinnikova G."/>
            <person name="Zhang X."/>
            <person name="Misra M."/>
            <person name="Detter J.C."/>
            <person name="Tapia R."/>
            <person name="Han C."/>
            <person name="Land M."/>
            <person name="Hauser L."/>
            <person name="Markowitz V."/>
            <person name="Cheng J.-F."/>
            <person name="Hugenholtz P."/>
            <person name="Woyke T."/>
            <person name="Wu D."/>
            <person name="Tindall B."/>
            <person name="Faehrich R."/>
            <person name="Brambilla E."/>
            <person name="Klenk H.-P."/>
            <person name="Eisen J.A."/>
        </authorList>
    </citation>
    <scope>NUCLEOTIDE SEQUENCE [LARGE SCALE GENOMIC DNA]</scope>
    <source>
        <strain evidence="2">ATCC 29530 / DSM 19594 / LMG 11500 / NCIMB 11436 / LSU 4</strain>
    </source>
</reference>
<gene>
    <name evidence="1" type="ordered locus">Runsl_1289</name>
</gene>
<protein>
    <recommendedName>
        <fullName evidence="3">DUF4382 domain-containing protein</fullName>
    </recommendedName>
</protein>
<dbReference type="Proteomes" id="UP000000493">
    <property type="component" value="Chromosome"/>
</dbReference>
<dbReference type="KEGG" id="rsi:Runsl_1289"/>
<reference evidence="1 2" key="2">
    <citation type="journal article" date="2012" name="Stand. Genomic Sci.">
        <title>Complete genome sequence of the aquatic bacterium Runella slithyformis type strain (LSU 4(T)).</title>
        <authorList>
            <person name="Copeland A."/>
            <person name="Zhang X."/>
            <person name="Misra M."/>
            <person name="Lapidus A."/>
            <person name="Nolan M."/>
            <person name="Lucas S."/>
            <person name="Deshpande S."/>
            <person name="Cheng J.F."/>
            <person name="Tapia R."/>
            <person name="Goodwin L.A."/>
            <person name="Pitluck S."/>
            <person name="Liolios K."/>
            <person name="Pagani I."/>
            <person name="Ivanova N."/>
            <person name="Mikhailova N."/>
            <person name="Pati A."/>
            <person name="Chen A."/>
            <person name="Palaniappan K."/>
            <person name="Land M."/>
            <person name="Hauser L."/>
            <person name="Pan C."/>
            <person name="Jeffries C.D."/>
            <person name="Detter J.C."/>
            <person name="Brambilla E.M."/>
            <person name="Rohde M."/>
            <person name="Djao O.D."/>
            <person name="Goker M."/>
            <person name="Sikorski J."/>
            <person name="Tindall B.J."/>
            <person name="Woyke T."/>
            <person name="Bristow J."/>
            <person name="Eisen J.A."/>
            <person name="Markowitz V."/>
            <person name="Hugenholtz P."/>
            <person name="Kyrpides N.C."/>
            <person name="Klenk H.P."/>
            <person name="Mavromatis K."/>
        </authorList>
    </citation>
    <scope>NUCLEOTIDE SEQUENCE [LARGE SCALE GENOMIC DNA]</scope>
    <source>
        <strain evidence="2">ATCC 29530 / DSM 19594 / LMG 11500 / NCIMB 11436 / LSU 4</strain>
    </source>
</reference>
<dbReference type="RefSeq" id="WP_013927035.1">
    <property type="nucleotide sequence ID" value="NC_015703.1"/>
</dbReference>
<sequence length="197" mass="22047">MKKKVIYWFLITLLFNSSCHKNEKLDLVALSNQATLLKDGDATVQIFINHRDFFVPGLPFNTQVRVLPQSFKVSLMDSAKSNIEIELIKNNWNKTTPISFTLTNTTLGNPMVDQVIFMAGKLINEASQIGEGYILAEGKIEIKELTKARILIELEGNLTKPGTATIPENYVPIQGAIIIKRPKFTPDSSKDLILSLK</sequence>
<dbReference type="EMBL" id="CP002859">
    <property type="protein sequence ID" value="AEI47716.1"/>
    <property type="molecule type" value="Genomic_DNA"/>
</dbReference>
<dbReference type="AlphaFoldDB" id="A0A7U3ZI83"/>
<accession>A0A7U3ZI83</accession>
<name>A0A7U3ZI83_RUNSL</name>
<organism evidence="1 2">
    <name type="scientific">Runella slithyformis (strain ATCC 29530 / DSM 19594 / LMG 11500 / NCIMB 11436 / LSU 4)</name>
    <dbReference type="NCBI Taxonomy" id="761193"/>
    <lineage>
        <taxon>Bacteria</taxon>
        <taxon>Pseudomonadati</taxon>
        <taxon>Bacteroidota</taxon>
        <taxon>Cytophagia</taxon>
        <taxon>Cytophagales</taxon>
        <taxon>Spirosomataceae</taxon>
        <taxon>Runella</taxon>
    </lineage>
</organism>
<keyword evidence="2" id="KW-1185">Reference proteome</keyword>
<proteinExistence type="predicted"/>
<evidence type="ECO:0000313" key="1">
    <source>
        <dbReference type="EMBL" id="AEI47716.1"/>
    </source>
</evidence>
<evidence type="ECO:0008006" key="3">
    <source>
        <dbReference type="Google" id="ProtNLM"/>
    </source>
</evidence>